<organism evidence="1 2">
    <name type="scientific">Persea americana</name>
    <name type="common">Avocado</name>
    <dbReference type="NCBI Taxonomy" id="3435"/>
    <lineage>
        <taxon>Eukaryota</taxon>
        <taxon>Viridiplantae</taxon>
        <taxon>Streptophyta</taxon>
        <taxon>Embryophyta</taxon>
        <taxon>Tracheophyta</taxon>
        <taxon>Spermatophyta</taxon>
        <taxon>Magnoliopsida</taxon>
        <taxon>Magnoliidae</taxon>
        <taxon>Laurales</taxon>
        <taxon>Lauraceae</taxon>
        <taxon>Persea</taxon>
    </lineage>
</organism>
<evidence type="ECO:0000313" key="2">
    <source>
        <dbReference type="Proteomes" id="UP001234297"/>
    </source>
</evidence>
<reference evidence="1 2" key="1">
    <citation type="journal article" date="2022" name="Hortic Res">
        <title>A haplotype resolved chromosomal level avocado genome allows analysis of novel avocado genes.</title>
        <authorList>
            <person name="Nath O."/>
            <person name="Fletcher S.J."/>
            <person name="Hayward A."/>
            <person name="Shaw L.M."/>
            <person name="Masouleh A.K."/>
            <person name="Furtado A."/>
            <person name="Henry R.J."/>
            <person name="Mitter N."/>
        </authorList>
    </citation>
    <scope>NUCLEOTIDE SEQUENCE [LARGE SCALE GENOMIC DNA]</scope>
    <source>
        <strain evidence="2">cv. Hass</strain>
    </source>
</reference>
<evidence type="ECO:0000313" key="1">
    <source>
        <dbReference type="EMBL" id="KAJ8617853.1"/>
    </source>
</evidence>
<dbReference type="Proteomes" id="UP001234297">
    <property type="component" value="Chromosome 4"/>
</dbReference>
<dbReference type="EMBL" id="CM056812">
    <property type="protein sequence ID" value="KAJ8617853.1"/>
    <property type="molecule type" value="Genomic_DNA"/>
</dbReference>
<sequence>MKRGEEEEEHWGKRGRAVGRCAPGGGPADILNLSADKLKISSNNTREMRDISVRSIPGLMEGSKSPNFSSYIHTFFFSVFIYCICMPASSQTDTLSRAETLGGGRTLVSANNMFKLGFFRPGTSQKSYLGIWMMDAKFYSVWVANRENPLTDSSSDSATLTIQEDGNLAVIDGLGKVFWSTNVSIASNTTMAQLLGYGNLVLKEGNSSDSGRYIWQIFHHPTHALLPGMTVGIDLTTKQTQMLKSWKNSDDPAPGNFEFGLDEGELKQFFIYRRSIPNRRAVFWNGSAYDDTSRWGFGWNAVNYSVIDSKTELYFTFHSPSATAMVVMTPEGYLDYIEAGANSSQTTHWIGERDLCSVSQGCSAYSTCNVNRRPVCMCLPGFETIESGCKRKTDLQCGRDEGVLVLKGVEMPAFNGYAMLKDEEKCRKYCFSGGCDCKGFAFINESKCGIQADDLRDIREEEHGRLELVHNISIPVLASDLKLNGRQCSNCGANIIPYPLSTDIECGHPNYNALFCNISNGQLYFRTTNGSYFISSINADSRTLVIVPEGVDLCWSRSTKRRDIHLNSNQPFHVTDKNTILLFNCSTPGSSNLTCTDSSACHRYVKEGRVPCYNQEKCCSYVVEDSPDAVGVLSTGCNAYASIVNLNLSWSTYDWREGVEISWDPLPGRKRRLPGKISIIVIVGVFLLGTIVYLLWRNIKKKGYTRPHERLVLLGENEMKELDVPFYEFGSVLQATENFSDSNKLGQGGFGDVYKAIWTSVNLQGFGVILLEIVSGKKNSLIFHDEESLTLLGYAWKLWKEEKWLDFIDESLSAANELPEVRKCMQIGLLCVQENTADRPAMASVLGMFISEATTLRAPKQPAFITTSVPIPNSSRCSKNEVTISLLLGR</sequence>
<proteinExistence type="predicted"/>
<comment type="caution">
    <text evidence="1">The sequence shown here is derived from an EMBL/GenBank/DDBJ whole genome shotgun (WGS) entry which is preliminary data.</text>
</comment>
<gene>
    <name evidence="1" type="ORF">MRB53_014039</name>
</gene>
<accession>A0ACC2K9W7</accession>
<protein>
    <submittedName>
        <fullName evidence="1">Uncharacterized protein</fullName>
    </submittedName>
</protein>
<name>A0ACC2K9W7_PERAE</name>
<keyword evidence="2" id="KW-1185">Reference proteome</keyword>